<name>A0ACC3DR04_9PEZI</name>
<gene>
    <name evidence="1" type="ORF">LTS18_005567</name>
</gene>
<comment type="caution">
    <text evidence="1">The sequence shown here is derived from an EMBL/GenBank/DDBJ whole genome shotgun (WGS) entry which is preliminary data.</text>
</comment>
<organism evidence="1 2">
    <name type="scientific">Coniosporium uncinatum</name>
    <dbReference type="NCBI Taxonomy" id="93489"/>
    <lineage>
        <taxon>Eukaryota</taxon>
        <taxon>Fungi</taxon>
        <taxon>Dikarya</taxon>
        <taxon>Ascomycota</taxon>
        <taxon>Pezizomycotina</taxon>
        <taxon>Dothideomycetes</taxon>
        <taxon>Dothideomycetes incertae sedis</taxon>
        <taxon>Coniosporium</taxon>
    </lineage>
</organism>
<reference evidence="1" key="1">
    <citation type="submission" date="2024-09" db="EMBL/GenBank/DDBJ databases">
        <title>Black Yeasts Isolated from many extreme environments.</title>
        <authorList>
            <person name="Coleine C."/>
            <person name="Stajich J.E."/>
            <person name="Selbmann L."/>
        </authorList>
    </citation>
    <scope>NUCLEOTIDE SEQUENCE</scope>
    <source>
        <strain evidence="1">CCFEE 5737</strain>
    </source>
</reference>
<protein>
    <submittedName>
        <fullName evidence="1">Uncharacterized protein</fullName>
    </submittedName>
</protein>
<feature type="non-terminal residue" evidence="1">
    <location>
        <position position="1"/>
    </location>
</feature>
<accession>A0ACC3DR04</accession>
<sequence>GEGERKQEEEEEEEDDEATESELKVKAKAFAIEEGEVGRVIALGLLAENPWRRSIGTGSYRGRAWMWDDKNAMGAHSPALEQLRY</sequence>
<proteinExistence type="predicted"/>
<dbReference type="EMBL" id="JAWDJW010001327">
    <property type="protein sequence ID" value="KAK3079169.1"/>
    <property type="molecule type" value="Genomic_DNA"/>
</dbReference>
<keyword evidence="2" id="KW-1185">Reference proteome</keyword>
<evidence type="ECO:0000313" key="1">
    <source>
        <dbReference type="EMBL" id="KAK3079169.1"/>
    </source>
</evidence>
<evidence type="ECO:0000313" key="2">
    <source>
        <dbReference type="Proteomes" id="UP001186974"/>
    </source>
</evidence>
<dbReference type="Proteomes" id="UP001186974">
    <property type="component" value="Unassembled WGS sequence"/>
</dbReference>